<dbReference type="InterPro" id="IPR013595">
    <property type="entry name" value="Pept_S33_TAP-like_C"/>
</dbReference>
<dbReference type="EMBL" id="JAANAS010000116">
    <property type="protein sequence ID" value="NGZ90875.1"/>
    <property type="molecule type" value="Genomic_DNA"/>
</dbReference>
<dbReference type="SUPFAM" id="SSF53474">
    <property type="entry name" value="alpha/beta-Hydrolases"/>
    <property type="match status" value="1"/>
</dbReference>
<organism evidence="3 4">
    <name type="scientific">Psychroflexus maritimus</name>
    <dbReference type="NCBI Taxonomy" id="2714865"/>
    <lineage>
        <taxon>Bacteria</taxon>
        <taxon>Pseudomonadati</taxon>
        <taxon>Bacteroidota</taxon>
        <taxon>Flavobacteriia</taxon>
        <taxon>Flavobacteriales</taxon>
        <taxon>Flavobacteriaceae</taxon>
        <taxon>Psychroflexus</taxon>
    </lineage>
</organism>
<proteinExistence type="predicted"/>
<reference evidence="3" key="1">
    <citation type="submission" date="2020-03" db="EMBL/GenBank/DDBJ databases">
        <title>Psychroflexus Maritimus sp. nov., isolate from marine sediment.</title>
        <authorList>
            <person name="Zhong Y.-L."/>
        </authorList>
    </citation>
    <scope>NUCLEOTIDE SEQUENCE</scope>
    <source>
        <strain evidence="3">C1</strain>
    </source>
</reference>
<keyword evidence="3" id="KW-0378">Hydrolase</keyword>
<dbReference type="GO" id="GO:0046464">
    <property type="term" value="P:acylglycerol catabolic process"/>
    <property type="evidence" value="ECO:0007669"/>
    <property type="project" value="TreeGrafter"/>
</dbReference>
<evidence type="ECO:0000259" key="1">
    <source>
        <dbReference type="Pfam" id="PF00561"/>
    </source>
</evidence>
<dbReference type="Proteomes" id="UP000643701">
    <property type="component" value="Unassembled WGS sequence"/>
</dbReference>
<evidence type="ECO:0000313" key="4">
    <source>
        <dbReference type="Proteomes" id="UP000643701"/>
    </source>
</evidence>
<protein>
    <submittedName>
        <fullName evidence="3">Alpha/beta hydrolase</fullName>
    </submittedName>
</protein>
<dbReference type="Pfam" id="PF00561">
    <property type="entry name" value="Abhydrolase_1"/>
    <property type="match status" value="1"/>
</dbReference>
<dbReference type="InterPro" id="IPR000073">
    <property type="entry name" value="AB_hydrolase_1"/>
</dbReference>
<name>A0A967DZF0_9FLAO</name>
<dbReference type="Gene3D" id="3.40.50.1820">
    <property type="entry name" value="alpha/beta hydrolase"/>
    <property type="match status" value="1"/>
</dbReference>
<dbReference type="GO" id="GO:0047372">
    <property type="term" value="F:monoacylglycerol lipase activity"/>
    <property type="evidence" value="ECO:0007669"/>
    <property type="project" value="TreeGrafter"/>
</dbReference>
<comment type="caution">
    <text evidence="3">The sequence shown here is derived from an EMBL/GenBank/DDBJ whole genome shotgun (WGS) entry which is preliminary data.</text>
</comment>
<dbReference type="GO" id="GO:0016020">
    <property type="term" value="C:membrane"/>
    <property type="evidence" value="ECO:0007669"/>
    <property type="project" value="TreeGrafter"/>
</dbReference>
<gene>
    <name evidence="3" type="ORF">G7034_11510</name>
</gene>
<feature type="domain" description="Peptidase S33 tripeptidyl aminopeptidase-like C-terminal" evidence="2">
    <location>
        <begin position="223"/>
        <end position="277"/>
    </location>
</feature>
<dbReference type="InterPro" id="IPR029058">
    <property type="entry name" value="AB_hydrolase_fold"/>
</dbReference>
<dbReference type="PANTHER" id="PTHR43798">
    <property type="entry name" value="MONOACYLGLYCEROL LIPASE"/>
    <property type="match status" value="1"/>
</dbReference>
<accession>A0A967DZF0</accession>
<keyword evidence="4" id="KW-1185">Reference proteome</keyword>
<sequence length="278" mass="31761">MKKLINKYLPKIIGLQLNSIYRINKKKAVIKVYRIFCTPRKGKVRPEHEAFLNRAKANSLKIGSVDIQIYHWKKDNAPTILLVHGWDSNSGRWKMFVEHFKNQYNIVAFDSPAQGNSTGKVLHVPIYAKTLKKMIKLYQPDYLVGHSMGGMTIFFNEFKNTSSKVKKIVSLGAPSELSKIMADLKRVMRLKRSLMNDVEMYFKDKFGYKFAEFSSQSFVKSISIPVLLIHDKYDKVVPVKEAKMIDEALANSRLLITEGAGHSLAKDEVNEAIANFLT</sequence>
<evidence type="ECO:0000259" key="2">
    <source>
        <dbReference type="Pfam" id="PF08386"/>
    </source>
</evidence>
<dbReference type="AlphaFoldDB" id="A0A967DZF0"/>
<evidence type="ECO:0000313" key="3">
    <source>
        <dbReference type="EMBL" id="NGZ90875.1"/>
    </source>
</evidence>
<feature type="domain" description="AB hydrolase-1" evidence="1">
    <location>
        <begin position="78"/>
        <end position="176"/>
    </location>
</feature>
<dbReference type="Pfam" id="PF08386">
    <property type="entry name" value="Abhydrolase_4"/>
    <property type="match status" value="1"/>
</dbReference>
<dbReference type="PANTHER" id="PTHR43798:SF33">
    <property type="entry name" value="HYDROLASE, PUTATIVE (AFU_ORTHOLOGUE AFUA_2G14860)-RELATED"/>
    <property type="match status" value="1"/>
</dbReference>
<dbReference type="RefSeq" id="WP_166401104.1">
    <property type="nucleotide sequence ID" value="NZ_JAANAS010000116.1"/>
</dbReference>
<dbReference type="InterPro" id="IPR050266">
    <property type="entry name" value="AB_hydrolase_sf"/>
</dbReference>